<accession>A0A1Y2H5Z6</accession>
<comment type="caution">
    <text evidence="11">The sequence shown here is derived from an EMBL/GenBank/DDBJ whole genome shotgun (WGS) entry which is preliminary data.</text>
</comment>
<dbReference type="Gene3D" id="3.90.1150.10">
    <property type="entry name" value="Aspartate Aminotransferase, domain 1"/>
    <property type="match status" value="1"/>
</dbReference>
<dbReference type="InterPro" id="IPR015421">
    <property type="entry name" value="PyrdxlP-dep_Trfase_major"/>
</dbReference>
<evidence type="ECO:0000256" key="1">
    <source>
        <dbReference type="ARBA" id="ARBA00001933"/>
    </source>
</evidence>
<dbReference type="FunFam" id="3.40.640.10:FF:000012">
    <property type="entry name" value="alanine aminotransferase 2"/>
    <property type="match status" value="1"/>
</dbReference>
<evidence type="ECO:0000313" key="12">
    <source>
        <dbReference type="Proteomes" id="UP000193411"/>
    </source>
</evidence>
<evidence type="ECO:0000256" key="9">
    <source>
        <dbReference type="ARBA" id="ARBA00080525"/>
    </source>
</evidence>
<dbReference type="GO" id="GO:0008483">
    <property type="term" value="F:transaminase activity"/>
    <property type="evidence" value="ECO:0007669"/>
    <property type="project" value="UniProtKB-KW"/>
</dbReference>
<dbReference type="InterPro" id="IPR045088">
    <property type="entry name" value="ALAT1/2-like"/>
</dbReference>
<comment type="similarity">
    <text evidence="6">Belongs to the class-I pyridoxal-phosphate-dependent aminotransferase family. Alanine aminotransferase subfamily.</text>
</comment>
<evidence type="ECO:0000256" key="3">
    <source>
        <dbReference type="ARBA" id="ARBA00022576"/>
    </source>
</evidence>
<evidence type="ECO:0000256" key="5">
    <source>
        <dbReference type="ARBA" id="ARBA00022898"/>
    </source>
</evidence>
<feature type="domain" description="Aminotransferase class I/classII large" evidence="10">
    <location>
        <begin position="167"/>
        <end position="544"/>
    </location>
</feature>
<evidence type="ECO:0000259" key="10">
    <source>
        <dbReference type="Pfam" id="PF00155"/>
    </source>
</evidence>
<evidence type="ECO:0000313" key="11">
    <source>
        <dbReference type="EMBL" id="ORZ29988.1"/>
    </source>
</evidence>
<dbReference type="PANTHER" id="PTHR11751">
    <property type="entry name" value="ALANINE AMINOTRANSFERASE"/>
    <property type="match status" value="1"/>
</dbReference>
<dbReference type="GO" id="GO:0030170">
    <property type="term" value="F:pyridoxal phosphate binding"/>
    <property type="evidence" value="ECO:0007669"/>
    <property type="project" value="InterPro"/>
</dbReference>
<dbReference type="CDD" id="cd00609">
    <property type="entry name" value="AAT_like"/>
    <property type="match status" value="1"/>
</dbReference>
<comment type="cofactor">
    <cofactor evidence="1">
        <name>pyridoxal 5'-phosphate</name>
        <dbReference type="ChEBI" id="CHEBI:597326"/>
    </cofactor>
</comment>
<dbReference type="InterPro" id="IPR015424">
    <property type="entry name" value="PyrdxlP-dep_Trfase"/>
</dbReference>
<evidence type="ECO:0000256" key="4">
    <source>
        <dbReference type="ARBA" id="ARBA00022679"/>
    </source>
</evidence>
<dbReference type="FunFam" id="1.10.287.1970:FF:000001">
    <property type="entry name" value="Alanine aminotransferase 2"/>
    <property type="match status" value="1"/>
</dbReference>
<protein>
    <recommendedName>
        <fullName evidence="7">Glutamate pyruvate transaminase</fullName>
    </recommendedName>
    <alternativeName>
        <fullName evidence="8">Glutamic--alanine transaminase</fullName>
    </alternativeName>
    <alternativeName>
        <fullName evidence="9">Glutamic--pyruvic transaminase</fullName>
    </alternativeName>
</protein>
<dbReference type="PANTHER" id="PTHR11751:SF29">
    <property type="entry name" value="ALANINE TRANSAMINASE"/>
    <property type="match status" value="1"/>
</dbReference>
<evidence type="ECO:0000256" key="7">
    <source>
        <dbReference type="ARBA" id="ARBA00077894"/>
    </source>
</evidence>
<dbReference type="SUPFAM" id="SSF53383">
    <property type="entry name" value="PLP-dependent transferases"/>
    <property type="match status" value="1"/>
</dbReference>
<keyword evidence="12" id="KW-1185">Reference proteome</keyword>
<dbReference type="AlphaFoldDB" id="A0A1Y2H5Z6"/>
<dbReference type="InterPro" id="IPR015422">
    <property type="entry name" value="PyrdxlP-dep_Trfase_small"/>
</dbReference>
<organism evidence="11 12">
    <name type="scientific">Catenaria anguillulae PL171</name>
    <dbReference type="NCBI Taxonomy" id="765915"/>
    <lineage>
        <taxon>Eukaryota</taxon>
        <taxon>Fungi</taxon>
        <taxon>Fungi incertae sedis</taxon>
        <taxon>Blastocladiomycota</taxon>
        <taxon>Blastocladiomycetes</taxon>
        <taxon>Blastocladiales</taxon>
        <taxon>Catenariaceae</taxon>
        <taxon>Catenaria</taxon>
    </lineage>
</organism>
<dbReference type="InterPro" id="IPR004839">
    <property type="entry name" value="Aminotransferase_I/II_large"/>
</dbReference>
<dbReference type="GO" id="GO:0042853">
    <property type="term" value="P:L-alanine catabolic process"/>
    <property type="evidence" value="ECO:0007669"/>
    <property type="project" value="UniProtKB-UniPathway"/>
</dbReference>
<dbReference type="OrthoDB" id="1732682at2759"/>
<evidence type="ECO:0000256" key="2">
    <source>
        <dbReference type="ARBA" id="ARBA00011738"/>
    </source>
</evidence>
<evidence type="ECO:0000256" key="8">
    <source>
        <dbReference type="ARBA" id="ARBA00078532"/>
    </source>
</evidence>
<dbReference type="Pfam" id="PF00155">
    <property type="entry name" value="Aminotran_1_2"/>
    <property type="match status" value="1"/>
</dbReference>
<dbReference type="Gene3D" id="1.10.287.1970">
    <property type="match status" value="1"/>
</dbReference>
<keyword evidence="4 11" id="KW-0808">Transferase</keyword>
<dbReference type="Proteomes" id="UP000193411">
    <property type="component" value="Unassembled WGS sequence"/>
</dbReference>
<gene>
    <name evidence="11" type="ORF">BCR44DRAFT_154121</name>
</gene>
<name>A0A1Y2H5Z6_9FUNG</name>
<dbReference type="FunFam" id="3.90.1150.10:FF:000010">
    <property type="entry name" value="Alanine aminotransferase 2"/>
    <property type="match status" value="1"/>
</dbReference>
<reference evidence="11 12" key="1">
    <citation type="submission" date="2016-07" db="EMBL/GenBank/DDBJ databases">
        <title>Pervasive Adenine N6-methylation of Active Genes in Fungi.</title>
        <authorList>
            <consortium name="DOE Joint Genome Institute"/>
            <person name="Mondo S.J."/>
            <person name="Dannebaum R.O."/>
            <person name="Kuo R.C."/>
            <person name="Labutti K."/>
            <person name="Haridas S."/>
            <person name="Kuo A."/>
            <person name="Salamov A."/>
            <person name="Ahrendt S.R."/>
            <person name="Lipzen A."/>
            <person name="Sullivan W."/>
            <person name="Andreopoulos W.B."/>
            <person name="Clum A."/>
            <person name="Lindquist E."/>
            <person name="Daum C."/>
            <person name="Ramamoorthy G.K."/>
            <person name="Gryganskyi A."/>
            <person name="Culley D."/>
            <person name="Magnuson J.K."/>
            <person name="James T.Y."/>
            <person name="O'Malley M.A."/>
            <person name="Stajich J.E."/>
            <person name="Spatafora J.W."/>
            <person name="Visel A."/>
            <person name="Grigoriev I.V."/>
        </authorList>
    </citation>
    <scope>NUCLEOTIDE SEQUENCE [LARGE SCALE GENOMIC DNA]</scope>
    <source>
        <strain evidence="11 12">PL171</strain>
    </source>
</reference>
<dbReference type="STRING" id="765915.A0A1Y2H5Z6"/>
<keyword evidence="5" id="KW-0663">Pyridoxal phosphate</keyword>
<keyword evidence="3" id="KW-0032">Aminotransferase</keyword>
<proteinExistence type="inferred from homology"/>
<dbReference type="EMBL" id="MCFL01000113">
    <property type="protein sequence ID" value="ORZ29988.1"/>
    <property type="molecule type" value="Genomic_DNA"/>
</dbReference>
<dbReference type="Gene3D" id="3.40.640.10">
    <property type="entry name" value="Type I PLP-dependent aspartate aminotransferase-like (Major domain)"/>
    <property type="match status" value="1"/>
</dbReference>
<sequence length="558" mass="61276">MPTMSFCNLMLRSAAPTYRSVAARSRQPWSFANAAAASRSMGTLRKPVAPTNAEAVSSAARIHINSVSSSNKPKGKVLTLDSLNPSVKQAEYAVRGELAIRAEQLRAQLEAGKGAHLPFNQITNCNIGNPQQLNQQPISFLRQVSALLEYPPLLDPRNEDLVLKMFPKDAIERARSMAQEIGSVGSYSHSQGIPAIRRSVAKFIQDRDGFPSDPDQIFLTAGASPGVQTVLQAIISHPNVGILIPIPQYPLYTATIGLCNGVAVPYYLDEKAGWSVHADEVRRAVVDARAQGTDVRALCIINPGNPTGNVLSRKDMQDLVQVCVEEKLVLVADEVYQTNVYDPERKPWFSFKKVVREMGLTEKDIELVSFHSISKGMLGECGRRGGYFECFGIEPEVKEQLYKIASISLCPNVQGQVAVDLMVNPPQPGSESYDLYSTEMTYLFESLKRRATKLAAAFNQLEGVSCQPAEGAMYLFPRIHLPAKAEAAAQAAGKPADAFYVMALLEATGVCMVPGSGFLQEPGTWHFRCTFLPPEDQLDEFIGKVGKFHQQFMDKYRD</sequence>
<dbReference type="UniPathway" id="UPA00528">
    <property type="reaction ID" value="UER00586"/>
</dbReference>
<comment type="subunit">
    <text evidence="2">Homodimer.</text>
</comment>
<evidence type="ECO:0000256" key="6">
    <source>
        <dbReference type="ARBA" id="ARBA00025785"/>
    </source>
</evidence>